<feature type="compositionally biased region" description="Basic and acidic residues" evidence="1">
    <location>
        <begin position="475"/>
        <end position="486"/>
    </location>
</feature>
<evidence type="ECO:0000313" key="2">
    <source>
        <dbReference type="EMBL" id="CAG9785979.1"/>
    </source>
</evidence>
<feature type="compositionally biased region" description="Basic and acidic residues" evidence="1">
    <location>
        <begin position="407"/>
        <end position="422"/>
    </location>
</feature>
<dbReference type="EMBL" id="OU893346">
    <property type="protein sequence ID" value="CAG9785979.1"/>
    <property type="molecule type" value="Genomic_DNA"/>
</dbReference>
<protein>
    <submittedName>
        <fullName evidence="2">Uncharacterized protein</fullName>
    </submittedName>
</protein>
<feature type="compositionally biased region" description="Low complexity" evidence="1">
    <location>
        <begin position="487"/>
        <end position="500"/>
    </location>
</feature>
<proteinExistence type="predicted"/>
<accession>A0A9N9WC70</accession>
<feature type="compositionally biased region" description="Polar residues" evidence="1">
    <location>
        <begin position="423"/>
        <end position="432"/>
    </location>
</feature>
<dbReference type="OrthoDB" id="7492839at2759"/>
<feature type="region of interest" description="Disordered" evidence="1">
    <location>
        <begin position="475"/>
        <end position="510"/>
    </location>
</feature>
<evidence type="ECO:0000313" key="3">
    <source>
        <dbReference type="Proteomes" id="UP001153714"/>
    </source>
</evidence>
<feature type="compositionally biased region" description="Acidic residues" evidence="1">
    <location>
        <begin position="501"/>
        <end position="510"/>
    </location>
</feature>
<organism evidence="2 3">
    <name type="scientific">Diatraea saccharalis</name>
    <name type="common">sugarcane borer</name>
    <dbReference type="NCBI Taxonomy" id="40085"/>
    <lineage>
        <taxon>Eukaryota</taxon>
        <taxon>Metazoa</taxon>
        <taxon>Ecdysozoa</taxon>
        <taxon>Arthropoda</taxon>
        <taxon>Hexapoda</taxon>
        <taxon>Insecta</taxon>
        <taxon>Pterygota</taxon>
        <taxon>Neoptera</taxon>
        <taxon>Endopterygota</taxon>
        <taxon>Lepidoptera</taxon>
        <taxon>Glossata</taxon>
        <taxon>Ditrysia</taxon>
        <taxon>Pyraloidea</taxon>
        <taxon>Crambidae</taxon>
        <taxon>Crambinae</taxon>
        <taxon>Diatraea</taxon>
    </lineage>
</organism>
<reference evidence="2" key="2">
    <citation type="submission" date="2022-10" db="EMBL/GenBank/DDBJ databases">
        <authorList>
            <consortium name="ENA_rothamsted_submissions"/>
            <consortium name="culmorum"/>
            <person name="King R."/>
        </authorList>
    </citation>
    <scope>NUCLEOTIDE SEQUENCE</scope>
</reference>
<feature type="compositionally biased region" description="Basic and acidic residues" evidence="1">
    <location>
        <begin position="311"/>
        <end position="351"/>
    </location>
</feature>
<feature type="region of interest" description="Disordered" evidence="1">
    <location>
        <begin position="401"/>
        <end position="439"/>
    </location>
</feature>
<dbReference type="Proteomes" id="UP001153714">
    <property type="component" value="Chromosome 15"/>
</dbReference>
<sequence>MSGRNIWRSKEDVLRDLAQFTGIPNGVDDFIVSGERPPPPRRIEEDEGLDYRFCDAENTPSNTNNGPDLVGISEMLRLVNEYNDTDAEESSQSKSVDQIVTISKLNPHVPEFIPKSVTACSPSNEQCKDVVNNENNKLSGSNKTYHVSNSINKRDDNIDVISVEKRNDISKLKLKNCDSVIANGITDSRDVKDISSQSITEKGNNEKDCDDIDIEKRIDISKLNPDEINHMTKKLRNKISSVSKSDNLQGKRDRNVAIATLLKLYSAEPNKLKSLSPEKLLAPEKSVKHESDGQPLLFTPEYFEMSIAKGSPEETKPKSFTDIKKTIPLTVEKDAPSESNESRIEETDSSKESFSSSSNSRLEDPEVRQSIEKVTKWFDEPKSLKSVSPMKSIRKGPAVFLGPISFKRKDSPKSPVSDESKRSTPTKSNSTAHVAHYKPSKYAEDLRKIYSERNKDIDKRNQDIWTALEIKMKEKEERMRKVRLEKSLSSSQDVSSSQDDTSQDDNDSKR</sequence>
<evidence type="ECO:0000256" key="1">
    <source>
        <dbReference type="SAM" id="MobiDB-lite"/>
    </source>
</evidence>
<dbReference type="AlphaFoldDB" id="A0A9N9WC70"/>
<reference evidence="2" key="1">
    <citation type="submission" date="2021-12" db="EMBL/GenBank/DDBJ databases">
        <authorList>
            <person name="King R."/>
        </authorList>
    </citation>
    <scope>NUCLEOTIDE SEQUENCE</scope>
</reference>
<name>A0A9N9WC70_9NEOP</name>
<keyword evidence="3" id="KW-1185">Reference proteome</keyword>
<feature type="region of interest" description="Disordered" evidence="1">
    <location>
        <begin position="309"/>
        <end position="368"/>
    </location>
</feature>
<gene>
    <name evidence="2" type="ORF">DIATSA_LOCUS3972</name>
</gene>